<dbReference type="RefSeq" id="WP_197115108.1">
    <property type="nucleotide sequence ID" value="NZ_JACBXQ010000002.1"/>
</dbReference>
<comment type="caution">
    <text evidence="2">The sequence shown here is derived from an EMBL/GenBank/DDBJ whole genome shotgun (WGS) entry which is preliminary data.</text>
</comment>
<keyword evidence="3" id="KW-1185">Reference proteome</keyword>
<evidence type="ECO:0000259" key="1">
    <source>
        <dbReference type="SMART" id="SM00347"/>
    </source>
</evidence>
<dbReference type="InterPro" id="IPR036390">
    <property type="entry name" value="WH_DNA-bd_sf"/>
</dbReference>
<proteinExistence type="predicted"/>
<organism evidence="2 3">
    <name type="scientific">Facklamia lactis</name>
    <dbReference type="NCBI Taxonomy" id="2749967"/>
    <lineage>
        <taxon>Bacteria</taxon>
        <taxon>Bacillati</taxon>
        <taxon>Bacillota</taxon>
        <taxon>Bacilli</taxon>
        <taxon>Lactobacillales</taxon>
        <taxon>Aerococcaceae</taxon>
        <taxon>Facklamia</taxon>
    </lineage>
</organism>
<dbReference type="Proteomes" id="UP000721415">
    <property type="component" value="Unassembled WGS sequence"/>
</dbReference>
<evidence type="ECO:0000313" key="2">
    <source>
        <dbReference type="EMBL" id="MBG9986197.1"/>
    </source>
</evidence>
<protein>
    <submittedName>
        <fullName evidence="2">MarR family transcriptional regulator</fullName>
    </submittedName>
</protein>
<sequence>MEAEIKELFASIFMVEKRLTSVCEKLQVEITMKQWLLLALVMHSEEKMNFTELGKLMGCSRQNIKKLASMLEEKGFIMFEEGVNNSQYIHVLDKAYQYGQEMGAKYDKTLAILFQDFSQQEIQSFLKFYQRLTENIEYLEGQVDEIC</sequence>
<reference evidence="2 3" key="1">
    <citation type="submission" date="2020-07" db="EMBL/GenBank/DDBJ databases">
        <title>Facklamia lactis sp. nov., isolated from raw milk.</title>
        <authorList>
            <person name="Doll E.V."/>
            <person name="Huptas C."/>
            <person name="Staib L."/>
            <person name="Wenning M."/>
            <person name="Scherer S."/>
        </authorList>
    </citation>
    <scope>NUCLEOTIDE SEQUENCE [LARGE SCALE GENOMIC DNA]</scope>
    <source>
        <strain evidence="2 3">DSM 111018</strain>
    </source>
</reference>
<dbReference type="SUPFAM" id="SSF46785">
    <property type="entry name" value="Winged helix' DNA-binding domain"/>
    <property type="match status" value="1"/>
</dbReference>
<dbReference type="Gene3D" id="1.10.10.10">
    <property type="entry name" value="Winged helix-like DNA-binding domain superfamily/Winged helix DNA-binding domain"/>
    <property type="match status" value="1"/>
</dbReference>
<dbReference type="InterPro" id="IPR036388">
    <property type="entry name" value="WH-like_DNA-bd_sf"/>
</dbReference>
<dbReference type="SMART" id="SM00347">
    <property type="entry name" value="HTH_MARR"/>
    <property type="match status" value="1"/>
</dbReference>
<accession>A0ABS0LPX6</accession>
<dbReference type="InterPro" id="IPR000835">
    <property type="entry name" value="HTH_MarR-typ"/>
</dbReference>
<gene>
    <name evidence="2" type="ORF">HZY91_04725</name>
</gene>
<dbReference type="Pfam" id="PF01047">
    <property type="entry name" value="MarR"/>
    <property type="match status" value="1"/>
</dbReference>
<evidence type="ECO:0000313" key="3">
    <source>
        <dbReference type="Proteomes" id="UP000721415"/>
    </source>
</evidence>
<dbReference type="EMBL" id="JACBXQ010000002">
    <property type="protein sequence ID" value="MBG9986197.1"/>
    <property type="molecule type" value="Genomic_DNA"/>
</dbReference>
<name>A0ABS0LPX6_9LACT</name>
<feature type="domain" description="HTH marR-type" evidence="1">
    <location>
        <begin position="23"/>
        <end position="122"/>
    </location>
</feature>